<evidence type="ECO:0000313" key="3">
    <source>
        <dbReference type="Proteomes" id="UP000000683"/>
    </source>
</evidence>
<dbReference type="GO" id="GO:0016740">
    <property type="term" value="F:transferase activity"/>
    <property type="evidence" value="ECO:0007669"/>
    <property type="project" value="UniProtKB-KW"/>
</dbReference>
<keyword evidence="2" id="KW-0808">Transferase</keyword>
<dbReference type="eggNOG" id="COG0110">
    <property type="taxonomic scope" value="Bacteria"/>
</dbReference>
<reference evidence="2 3" key="1">
    <citation type="journal article" date="2011" name="J. Bacteriol.">
        <title>Complete genome sequence of the polycyclic aromatic hydrocarbon-degrading bacterium Alteromonas sp. strain SN2.</title>
        <authorList>
            <person name="Jin H.M."/>
            <person name="Jeong H."/>
            <person name="Moon E.J."/>
            <person name="Math R.K."/>
            <person name="Lee K."/>
            <person name="Kim H.J."/>
            <person name="Jeon C.O."/>
            <person name="Oh T.K."/>
            <person name="Kim J.F."/>
        </authorList>
    </citation>
    <scope>NUCLEOTIDE SEQUENCE [LARGE SCALE GENOMIC DNA]</scope>
    <source>
        <strain evidence="3">JCM 17741 / KACC 18427 / KCTC 11700BP / SN2</strain>
    </source>
</reference>
<dbReference type="AlphaFoldDB" id="F5ZD33"/>
<dbReference type="EMBL" id="CP002339">
    <property type="protein sequence ID" value="AEF03795.1"/>
    <property type="molecule type" value="Genomic_DNA"/>
</dbReference>
<dbReference type="Gene3D" id="2.160.10.10">
    <property type="entry name" value="Hexapeptide repeat proteins"/>
    <property type="match status" value="1"/>
</dbReference>
<proteinExistence type="inferred from homology"/>
<dbReference type="KEGG" id="alt:ambt_11370"/>
<name>F5ZD33_ALTNA</name>
<dbReference type="SUPFAM" id="SSF51161">
    <property type="entry name" value="Trimeric LpxA-like enzymes"/>
    <property type="match status" value="1"/>
</dbReference>
<dbReference type="Proteomes" id="UP000000683">
    <property type="component" value="Chromosome"/>
</dbReference>
<dbReference type="PANTHER" id="PTHR43300:SF7">
    <property type="entry name" value="UDP-N-ACETYLBACILLOSAMINE N-ACETYLTRANSFERASE"/>
    <property type="match status" value="1"/>
</dbReference>
<sequence length="124" mass="13523">MFAHDGVINMLGEAYGLKLDAVGKIDIKDNVFIGHNAIIMRNVTIGSNCVVAAGALVTKDVPDGTVVGGIPAKKICSTLELVDRLGKETNKLPWVEIIESRKGGYDPSLEPLLYKKRIEHFFKD</sequence>
<organism evidence="2 3">
    <name type="scientific">Alteromonas naphthalenivorans</name>
    <dbReference type="NCBI Taxonomy" id="715451"/>
    <lineage>
        <taxon>Bacteria</taxon>
        <taxon>Pseudomonadati</taxon>
        <taxon>Pseudomonadota</taxon>
        <taxon>Gammaproteobacteria</taxon>
        <taxon>Alteromonadales</taxon>
        <taxon>Alteromonadaceae</taxon>
        <taxon>Alteromonas/Salinimonas group</taxon>
        <taxon>Alteromonas</taxon>
    </lineage>
</organism>
<dbReference type="Pfam" id="PF00132">
    <property type="entry name" value="Hexapep"/>
    <property type="match status" value="1"/>
</dbReference>
<evidence type="ECO:0000313" key="2">
    <source>
        <dbReference type="EMBL" id="AEF03795.1"/>
    </source>
</evidence>
<comment type="similarity">
    <text evidence="1">Belongs to the transferase hexapeptide repeat family.</text>
</comment>
<dbReference type="InterPro" id="IPR011004">
    <property type="entry name" value="Trimer_LpxA-like_sf"/>
</dbReference>
<dbReference type="InterPro" id="IPR050179">
    <property type="entry name" value="Trans_hexapeptide_repeat"/>
</dbReference>
<accession>F5ZD33</accession>
<dbReference type="HOGENOM" id="CLU_1861884_0_0_6"/>
<dbReference type="CDD" id="cd04647">
    <property type="entry name" value="LbH_MAT_like"/>
    <property type="match status" value="1"/>
</dbReference>
<dbReference type="PANTHER" id="PTHR43300">
    <property type="entry name" value="ACETYLTRANSFERASE"/>
    <property type="match status" value="1"/>
</dbReference>
<keyword evidence="3" id="KW-1185">Reference proteome</keyword>
<dbReference type="InterPro" id="IPR001451">
    <property type="entry name" value="Hexapep"/>
</dbReference>
<protein>
    <submittedName>
        <fullName evidence="2">Hexapeptide repeat-containing transferase</fullName>
    </submittedName>
</protein>
<evidence type="ECO:0000256" key="1">
    <source>
        <dbReference type="ARBA" id="ARBA00007274"/>
    </source>
</evidence>
<gene>
    <name evidence="2" type="ordered locus">ambt_11370</name>
</gene>